<feature type="domain" description="FAD-dependent oxidoreductase 2 FAD-binding" evidence="3">
    <location>
        <begin position="20"/>
        <end position="350"/>
    </location>
</feature>
<accession>A0A484PZU7</accession>
<dbReference type="InterPro" id="IPR037099">
    <property type="entry name" value="Fum_R/Succ_DH_flav-like_C_sf"/>
</dbReference>
<dbReference type="InterPro" id="IPR003953">
    <property type="entry name" value="FAD-dep_OxRdtase_2_FAD-bd"/>
</dbReference>
<proteinExistence type="predicted"/>
<dbReference type="GO" id="GO:0009055">
    <property type="term" value="F:electron transfer activity"/>
    <property type="evidence" value="ECO:0007669"/>
    <property type="project" value="TreeGrafter"/>
</dbReference>
<dbReference type="GO" id="GO:0050660">
    <property type="term" value="F:flavin adenine dinucleotide binding"/>
    <property type="evidence" value="ECO:0007669"/>
    <property type="project" value="TreeGrafter"/>
</dbReference>
<dbReference type="PRINTS" id="PR00411">
    <property type="entry name" value="PNDRDTASEI"/>
</dbReference>
<evidence type="ECO:0000259" key="3">
    <source>
        <dbReference type="Pfam" id="PF00890"/>
    </source>
</evidence>
<evidence type="ECO:0000256" key="1">
    <source>
        <dbReference type="ARBA" id="ARBA00022630"/>
    </source>
</evidence>
<dbReference type="PANTHER" id="PTHR11632:SF51">
    <property type="entry name" value="SUCCINATE DEHYDROGENASE [UBIQUINONE] FLAVOPROTEIN SUBUNIT, MITOCHONDRIAL"/>
    <property type="match status" value="1"/>
</dbReference>
<dbReference type="Gene3D" id="1.20.58.100">
    <property type="entry name" value="Fumarate reductase/succinate dehydrogenase flavoprotein-like, C-terminal domain"/>
    <property type="match status" value="1"/>
</dbReference>
<dbReference type="EC" id="1.3.99.1" evidence="4"/>
<sequence length="520" mass="55147">MSQAVLHSSFSSEVAPLHADVLVLGGGPAGAWAALTAARAGAEVVLADKGHCGTSGAAAASNNSVWYVPQPEDYPRHHAERYDSGGQLSEREWVDAVLAQAAAQLHLFAELGYPFPRTQSGALNYASLRGPDAQRLLRQLLRRAGVTILDHSPATGLLRDGTTVVGAQGWTREGAHWQAWAPATVIATGGCAFLSGALGTNVCTGDGQLAAAEAGALFSGMEFSNQYGLSAAFSSVTKGLPFHWASYYRADGREIEVEGEEPFVAVARVLQHEAVYACFDRADADIERWLRSAQANAFLPYDRMGIDPFSQRFPVGLRLEGTVRGTGGILLRDRSGATHVPGLYAAGDAASREPIVGGRSGGGSPNGAWAIATGTWAGKGAWEHAQRVGRVRHADADPCSLRVADPAAALAVIRRELWPLEKNVFREEAGLLASLQALDDAWAQPAQAGAGQVAAGRQARAMLLMGRMAYRSALARRESRALHQRMDHPASQGYPYRQHVRGLDTLSVSAAAMRHAEPAP</sequence>
<dbReference type="PANTHER" id="PTHR11632">
    <property type="entry name" value="SUCCINATE DEHYDROGENASE 2 FLAVOPROTEIN SUBUNIT"/>
    <property type="match status" value="1"/>
</dbReference>
<dbReference type="Gene3D" id="3.50.50.60">
    <property type="entry name" value="FAD/NAD(P)-binding domain"/>
    <property type="match status" value="1"/>
</dbReference>
<evidence type="ECO:0000256" key="2">
    <source>
        <dbReference type="ARBA" id="ARBA00023002"/>
    </source>
</evidence>
<gene>
    <name evidence="4" type="ORF">AMP9_2550</name>
</gene>
<keyword evidence="2 4" id="KW-0560">Oxidoreductase</keyword>
<dbReference type="InterPro" id="IPR030664">
    <property type="entry name" value="SdhA/FrdA/AprA"/>
</dbReference>
<dbReference type="AlphaFoldDB" id="A0A484PZU7"/>
<dbReference type="InterPro" id="IPR027477">
    <property type="entry name" value="Succ_DH/fumarate_Rdtase_cat_sf"/>
</dbReference>
<dbReference type="Pfam" id="PF00890">
    <property type="entry name" value="FAD_binding_2"/>
    <property type="match status" value="1"/>
</dbReference>
<dbReference type="EMBL" id="CAADHY010000025">
    <property type="protein sequence ID" value="VFR29750.1"/>
    <property type="molecule type" value="Genomic_DNA"/>
</dbReference>
<dbReference type="PRINTS" id="PR00368">
    <property type="entry name" value="FADPNR"/>
</dbReference>
<dbReference type="GO" id="GO:0009061">
    <property type="term" value="P:anaerobic respiration"/>
    <property type="evidence" value="ECO:0007669"/>
    <property type="project" value="TreeGrafter"/>
</dbReference>
<evidence type="ECO:0000313" key="4">
    <source>
        <dbReference type="EMBL" id="VFR29750.1"/>
    </source>
</evidence>
<organism evidence="4">
    <name type="scientific">plant metagenome</name>
    <dbReference type="NCBI Taxonomy" id="1297885"/>
    <lineage>
        <taxon>unclassified sequences</taxon>
        <taxon>metagenomes</taxon>
        <taxon>organismal metagenomes</taxon>
    </lineage>
</organism>
<protein>
    <submittedName>
        <fullName evidence="4">Succinate dehydrogenase flavoprotein subunit</fullName>
        <ecNumber evidence="4">1.3.99.1</ecNumber>
    </submittedName>
</protein>
<dbReference type="GO" id="GO:0000104">
    <property type="term" value="F:succinate dehydrogenase activity"/>
    <property type="evidence" value="ECO:0007669"/>
    <property type="project" value="TreeGrafter"/>
</dbReference>
<dbReference type="InterPro" id="IPR036188">
    <property type="entry name" value="FAD/NAD-bd_sf"/>
</dbReference>
<reference evidence="4" key="1">
    <citation type="submission" date="2019-03" db="EMBL/GenBank/DDBJ databases">
        <authorList>
            <person name="Danneels B."/>
        </authorList>
    </citation>
    <scope>NUCLEOTIDE SEQUENCE</scope>
</reference>
<dbReference type="Gene3D" id="3.90.700.10">
    <property type="entry name" value="Succinate dehydrogenase/fumarate reductase flavoprotein, catalytic domain"/>
    <property type="match status" value="1"/>
</dbReference>
<dbReference type="SUPFAM" id="SSF46977">
    <property type="entry name" value="Succinate dehydrogenase/fumarate reductase flavoprotein C-terminal domain"/>
    <property type="match status" value="1"/>
</dbReference>
<dbReference type="GO" id="GO:0005886">
    <property type="term" value="C:plasma membrane"/>
    <property type="evidence" value="ECO:0007669"/>
    <property type="project" value="TreeGrafter"/>
</dbReference>
<name>A0A484PZU7_9ZZZZ</name>
<keyword evidence="1" id="KW-0285">Flavoprotein</keyword>
<dbReference type="SUPFAM" id="SSF51905">
    <property type="entry name" value="FAD/NAD(P)-binding domain"/>
    <property type="match status" value="1"/>
</dbReference>